<reference evidence="4 5" key="1">
    <citation type="submission" date="2024-08" db="EMBL/GenBank/DDBJ databases">
        <authorList>
            <person name="Ishaq N."/>
        </authorList>
    </citation>
    <scope>NUCLEOTIDE SEQUENCE [LARGE SCALE GENOMIC DNA]</scope>
    <source>
        <strain evidence="4 5">DSM 18651</strain>
    </source>
</reference>
<dbReference type="Proteomes" id="UP001569428">
    <property type="component" value="Unassembled WGS sequence"/>
</dbReference>
<dbReference type="Pfam" id="PF03050">
    <property type="entry name" value="DDE_Tnp_IS66"/>
    <property type="match status" value="1"/>
</dbReference>
<feature type="domain" description="Transposase IS66 C-terminal" evidence="3">
    <location>
        <begin position="475"/>
        <end position="513"/>
    </location>
</feature>
<sequence length="526" mass="60066">MATGDTLQCQVEQLTCELKLSLQRCEQFEKAYDQLLFQFKQLQRSLFGRRSERYEDPDDPQGLLFESAEARDDGSVEENDADGNKDQDDVVSIAAHKHLKKTKRTFVKHLPRKEVVIPVSEQDKTCACGRQKNLVDYERHERLNYIPPVYEVIVELREKLACPKGCAGQIVTAPKPKHILPKSKFTESVLAHLIASKLDDRQPFYHLEKQFETRAGFSFPRQTMARTVIDCATPLQPLINLLKDGVIGYDIGALDATSLQVLNEPGRPASRKSYAYCFRGGPPGKEAILYEYNAVDHKDFVNGWFAGFTGTLHCDADPFFELLFEQTAVNPSHCNAHARRKFESIARAAQGDGLAKRAMQFYKKLYRVERKAKENQLTTKQRHNLRQEESRPIMTAFKCWLDEHYLQVLPKSPLGKAMNYCLKYWNGLCAFLSDGRLEIDNNLTEQEIKPFVMARKNFLFASSVNGAKALCLHFSLIRTAKHHGLDPYRYYVKVLEAIPYCQCVEDYEALLPWNIKLERVGVAAAA</sequence>
<dbReference type="RefSeq" id="WP_371841625.1">
    <property type="nucleotide sequence ID" value="NZ_JBGMEK010000142.1"/>
</dbReference>
<evidence type="ECO:0000259" key="1">
    <source>
        <dbReference type="Pfam" id="PF03050"/>
    </source>
</evidence>
<keyword evidence="5" id="KW-1185">Reference proteome</keyword>
<evidence type="ECO:0000313" key="5">
    <source>
        <dbReference type="Proteomes" id="UP001569428"/>
    </source>
</evidence>
<feature type="domain" description="Transposase TnpC homeodomain" evidence="2">
    <location>
        <begin position="34"/>
        <end position="115"/>
    </location>
</feature>
<dbReference type="Pfam" id="PF13007">
    <property type="entry name" value="LZ_Tnp_IS66"/>
    <property type="match status" value="1"/>
</dbReference>
<feature type="domain" description="Transposase IS66 central" evidence="1">
    <location>
        <begin position="183"/>
        <end position="468"/>
    </location>
</feature>
<evidence type="ECO:0000259" key="2">
    <source>
        <dbReference type="Pfam" id="PF13007"/>
    </source>
</evidence>
<protein>
    <submittedName>
        <fullName evidence="4">IS66 family transposase</fullName>
    </submittedName>
</protein>
<accession>A0ABV4P6C2</accession>
<dbReference type="InterPro" id="IPR039552">
    <property type="entry name" value="IS66_C"/>
</dbReference>
<dbReference type="InterPro" id="IPR024463">
    <property type="entry name" value="Transposase_TnpC_homeodom"/>
</dbReference>
<evidence type="ECO:0000313" key="4">
    <source>
        <dbReference type="EMBL" id="MFA0813802.1"/>
    </source>
</evidence>
<dbReference type="Pfam" id="PF13817">
    <property type="entry name" value="DDE_Tnp_IS66_C"/>
    <property type="match status" value="1"/>
</dbReference>
<organism evidence="4 5">
    <name type="scientific">Microbulbifer epialgicus</name>
    <dbReference type="NCBI Taxonomy" id="393907"/>
    <lineage>
        <taxon>Bacteria</taxon>
        <taxon>Pseudomonadati</taxon>
        <taxon>Pseudomonadota</taxon>
        <taxon>Gammaproteobacteria</taxon>
        <taxon>Cellvibrionales</taxon>
        <taxon>Microbulbiferaceae</taxon>
        <taxon>Microbulbifer</taxon>
    </lineage>
</organism>
<dbReference type="EMBL" id="JBGMEK010000142">
    <property type="protein sequence ID" value="MFA0813802.1"/>
    <property type="molecule type" value="Genomic_DNA"/>
</dbReference>
<gene>
    <name evidence="4" type="ORF">ACCI49_23260</name>
</gene>
<comment type="caution">
    <text evidence="4">The sequence shown here is derived from an EMBL/GenBank/DDBJ whole genome shotgun (WGS) entry which is preliminary data.</text>
</comment>
<name>A0ABV4P6C2_9GAMM</name>
<evidence type="ECO:0000259" key="3">
    <source>
        <dbReference type="Pfam" id="PF13817"/>
    </source>
</evidence>
<dbReference type="NCBIfam" id="NF033517">
    <property type="entry name" value="transpos_IS66"/>
    <property type="match status" value="1"/>
</dbReference>
<dbReference type="PANTHER" id="PTHR33678:SF1">
    <property type="entry name" value="BLL1576 PROTEIN"/>
    <property type="match status" value="1"/>
</dbReference>
<dbReference type="PANTHER" id="PTHR33678">
    <property type="entry name" value="BLL1576 PROTEIN"/>
    <property type="match status" value="1"/>
</dbReference>
<proteinExistence type="predicted"/>
<dbReference type="InterPro" id="IPR004291">
    <property type="entry name" value="Transposase_IS66_central"/>
</dbReference>
<dbReference type="InterPro" id="IPR052344">
    <property type="entry name" value="Transposase-related"/>
</dbReference>